<dbReference type="EMBL" id="BSOT01000005">
    <property type="protein sequence ID" value="GLR69688.1"/>
    <property type="molecule type" value="Genomic_DNA"/>
</dbReference>
<dbReference type="AlphaFoldDB" id="A0AA37SUF5"/>
<dbReference type="Gene3D" id="1.20.58.2200">
    <property type="match status" value="1"/>
</dbReference>
<feature type="compositionally biased region" description="Basic and acidic residues" evidence="2">
    <location>
        <begin position="880"/>
        <end position="893"/>
    </location>
</feature>
<evidence type="ECO:0000256" key="2">
    <source>
        <dbReference type="SAM" id="MobiDB-lite"/>
    </source>
</evidence>
<feature type="compositionally biased region" description="Acidic residues" evidence="2">
    <location>
        <begin position="818"/>
        <end position="830"/>
    </location>
</feature>
<feature type="compositionally biased region" description="Low complexity" evidence="2">
    <location>
        <begin position="370"/>
        <end position="385"/>
    </location>
</feature>
<feature type="compositionally biased region" description="Acidic residues" evidence="2">
    <location>
        <begin position="426"/>
        <end position="450"/>
    </location>
</feature>
<dbReference type="NCBIfam" id="TIGR03505">
    <property type="entry name" value="FimV_core"/>
    <property type="match status" value="1"/>
</dbReference>
<dbReference type="InterPro" id="IPR020012">
    <property type="entry name" value="LysM_FimV"/>
</dbReference>
<feature type="region of interest" description="Disordered" evidence="2">
    <location>
        <begin position="352"/>
        <end position="498"/>
    </location>
</feature>
<dbReference type="NCBIfam" id="TIGR03504">
    <property type="entry name" value="FimV_Cterm"/>
    <property type="match status" value="1"/>
</dbReference>
<dbReference type="PROSITE" id="PS50887">
    <property type="entry name" value="GGDEF"/>
    <property type="match status" value="1"/>
</dbReference>
<feature type="compositionally biased region" description="Acidic residues" evidence="2">
    <location>
        <begin position="854"/>
        <end position="864"/>
    </location>
</feature>
<gene>
    <name evidence="5" type="ORF">GCM10007852_05960</name>
</gene>
<feature type="region of interest" description="Disordered" evidence="2">
    <location>
        <begin position="915"/>
        <end position="943"/>
    </location>
</feature>
<keyword evidence="3" id="KW-1133">Transmembrane helix</keyword>
<evidence type="ECO:0000259" key="4">
    <source>
        <dbReference type="PROSITE" id="PS50887"/>
    </source>
</evidence>
<feature type="compositionally biased region" description="Acidic residues" evidence="2">
    <location>
        <begin position="463"/>
        <end position="498"/>
    </location>
</feature>
<feature type="region of interest" description="Disordered" evidence="2">
    <location>
        <begin position="523"/>
        <end position="647"/>
    </location>
</feature>
<feature type="domain" description="GGDEF" evidence="4">
    <location>
        <begin position="1029"/>
        <end position="1073"/>
    </location>
</feature>
<keyword evidence="3" id="KW-0812">Transmembrane</keyword>
<protein>
    <recommendedName>
        <fullName evidence="4">GGDEF domain-containing protein</fullName>
    </recommendedName>
</protein>
<evidence type="ECO:0000313" key="6">
    <source>
        <dbReference type="Proteomes" id="UP001156601"/>
    </source>
</evidence>
<feature type="region of interest" description="Disordered" evidence="2">
    <location>
        <begin position="814"/>
        <end position="903"/>
    </location>
</feature>
<reference evidence="5" key="2">
    <citation type="submission" date="2023-01" db="EMBL/GenBank/DDBJ databases">
        <title>Draft genome sequence of Agaribacter marinus strain NBRC 110023.</title>
        <authorList>
            <person name="Sun Q."/>
            <person name="Mori K."/>
        </authorList>
    </citation>
    <scope>NUCLEOTIDE SEQUENCE</scope>
    <source>
        <strain evidence="5">NBRC 110023</strain>
    </source>
</reference>
<evidence type="ECO:0000256" key="3">
    <source>
        <dbReference type="SAM" id="Phobius"/>
    </source>
</evidence>
<feature type="coiled-coil region" evidence="1">
    <location>
        <begin position="140"/>
        <end position="206"/>
    </location>
</feature>
<evidence type="ECO:0000256" key="1">
    <source>
        <dbReference type="SAM" id="Coils"/>
    </source>
</evidence>
<feature type="compositionally biased region" description="Polar residues" evidence="2">
    <location>
        <begin position="573"/>
        <end position="592"/>
    </location>
</feature>
<dbReference type="InterPro" id="IPR038440">
    <property type="entry name" value="FimV_C_sf"/>
</dbReference>
<feature type="region of interest" description="Disordered" evidence="2">
    <location>
        <begin position="667"/>
        <end position="688"/>
    </location>
</feature>
<dbReference type="Proteomes" id="UP001156601">
    <property type="component" value="Unassembled WGS sequence"/>
</dbReference>
<feature type="compositionally biased region" description="Acidic residues" evidence="2">
    <location>
        <begin position="394"/>
        <end position="418"/>
    </location>
</feature>
<feature type="transmembrane region" description="Helical" evidence="3">
    <location>
        <begin position="254"/>
        <end position="274"/>
    </location>
</feature>
<sequence>MLTCIRPYSADAQVQIQGPRNAEDVYSGVVYGPIDPTDTLWRIASRYKQDSNFSVYQTMLAIYELNPQAFENQNFNTMVNGAILQLPSDRYIARMSLQRAKAKAEADDRAFGRPNSVQPTNDAGKIPSENLKPEIPLVNQEDLSNTQRQLQNQLNALNRQQNTQFGAIKDQVSSSIDSVQALLDENRRLYERLDQVNTDIADLRNKVEGEVQGQIDEQLSLQKELIALVKDAQQRQLDKESESILTKLTSSTGIILLTTGFTLVVLIGLAIWALRKPAASNAAPVESKTNTKASSDIVDDELVIGEIDDAASAEADELMAALEAELPDDDDTDDILGEQLEDGLDEIQVDDNVDDFGDLDDEMLVPNATSNDSESNSSEASGIEEVSFDADAISLDEDELGNESIDLSDDDEILDTSTDENKDITDATDLEELDLGDDLDDEIEASENDETASTAENGKQNESADDAELVLDGLPSEEDDGTPEGVDLNEDGEIDENTIEQIEQQIQQKDKEINQLTDDILADIDNAVDEPDDSDVAAEESEDKSEEDTEFDALTDIDDILDATEADDLTTDNAGNDETAITQTPAEESGSVTDLADEILADIESELDGSVDDESDKGEEGNSGNDMPSMDTSVTNAPETEGDESIDPDDILAELGVDAAVDNDNSAPVLDVINDDNDEDDNNHTVQTSESAIELADELINELSEDDKASEELDSLLDEFTEQENNTLVEDNAEIEEPLNAIEDAIDLGEEAEPIDLIDSLADELLDELTEENGAKDELDELLEEMGADDADDEENHELIDELLEDIPSFTAEISASDAEELNSDIDSTDIDSTNVSEDITDSSNKVSDKVDTEESADTDDDLLADLPGLDDWLDEDSEAVARSDVETSHDTEQANVENDDLSVIAESDFDSLLAGIEDSGDDDVDDALNSSVLEDTKDTDSIRKDVDAAGLDLDALMSEGQDATSNSDEIEDFVDVDDLLNESETAQPKSDNDLQLDLNSSLDRLIDSEEDMSISNSSEELMDQSSNLDLAQVYIDMEDFDAAREVLMEVTKSNNGALKEEAEELLSRIEGK</sequence>
<feature type="compositionally biased region" description="Polar residues" evidence="2">
    <location>
        <begin position="835"/>
        <end position="846"/>
    </location>
</feature>
<keyword evidence="6" id="KW-1185">Reference proteome</keyword>
<accession>A0AA37SUF5</accession>
<evidence type="ECO:0000313" key="5">
    <source>
        <dbReference type="EMBL" id="GLR69688.1"/>
    </source>
</evidence>
<feature type="compositionally biased region" description="Acidic residues" evidence="2">
    <location>
        <begin position="595"/>
        <end position="617"/>
    </location>
</feature>
<keyword evidence="1" id="KW-0175">Coiled coil</keyword>
<name>A0AA37SUF5_9ALTE</name>
<feature type="region of interest" description="Disordered" evidence="2">
    <location>
        <begin position="104"/>
        <end position="130"/>
    </location>
</feature>
<keyword evidence="3" id="KW-0472">Membrane</keyword>
<feature type="compositionally biased region" description="Acidic residues" evidence="2">
    <location>
        <begin position="352"/>
        <end position="363"/>
    </location>
</feature>
<dbReference type="InterPro" id="IPR020011">
    <property type="entry name" value="FimV_C"/>
</dbReference>
<proteinExistence type="predicted"/>
<feature type="compositionally biased region" description="Polar residues" evidence="2">
    <location>
        <begin position="451"/>
        <end position="461"/>
    </location>
</feature>
<dbReference type="InterPro" id="IPR000160">
    <property type="entry name" value="GGDEF_dom"/>
</dbReference>
<feature type="compositionally biased region" description="Polar residues" evidence="2">
    <location>
        <begin position="622"/>
        <end position="638"/>
    </location>
</feature>
<organism evidence="5 6">
    <name type="scientific">Agaribacter marinus</name>
    <dbReference type="NCBI Taxonomy" id="1431249"/>
    <lineage>
        <taxon>Bacteria</taxon>
        <taxon>Pseudomonadati</taxon>
        <taxon>Pseudomonadota</taxon>
        <taxon>Gammaproteobacteria</taxon>
        <taxon>Alteromonadales</taxon>
        <taxon>Alteromonadaceae</taxon>
        <taxon>Agaribacter</taxon>
    </lineage>
</organism>
<feature type="compositionally biased region" description="Acidic residues" evidence="2">
    <location>
        <begin position="523"/>
        <end position="570"/>
    </location>
</feature>
<comment type="caution">
    <text evidence="5">The sequence shown here is derived from an EMBL/GenBank/DDBJ whole genome shotgun (WGS) entry which is preliminary data.</text>
</comment>
<reference evidence="5" key="1">
    <citation type="journal article" date="2014" name="Int. J. Syst. Evol. Microbiol.">
        <title>Complete genome sequence of Corynebacterium casei LMG S-19264T (=DSM 44701T), isolated from a smear-ripened cheese.</title>
        <authorList>
            <consortium name="US DOE Joint Genome Institute (JGI-PGF)"/>
            <person name="Walter F."/>
            <person name="Albersmeier A."/>
            <person name="Kalinowski J."/>
            <person name="Ruckert C."/>
        </authorList>
    </citation>
    <scope>NUCLEOTIDE SEQUENCE</scope>
    <source>
        <strain evidence="5">NBRC 110023</strain>
    </source>
</reference>